<dbReference type="PANTHER" id="PTHR10706">
    <property type="entry name" value="F-BOX FAMILY PROTEIN"/>
    <property type="match status" value="1"/>
</dbReference>
<feature type="domain" description="F-box" evidence="4">
    <location>
        <begin position="30"/>
        <end position="77"/>
    </location>
</feature>
<dbReference type="PANTHER" id="PTHR10706:SF130">
    <property type="entry name" value="F-BOX ONLY PROTEIN 31"/>
    <property type="match status" value="1"/>
</dbReference>
<dbReference type="InterPro" id="IPR001810">
    <property type="entry name" value="F-box_dom"/>
</dbReference>
<sequence>MSSEPNDNGALASAGPGVVSSSPPTHIGAGPGLLSLPDLVLIHVLSYLPPASIVRFGAVCRRCHGPTTDDTLVWAPICASILPPGCASPAAWGAPSSQRLYTDVLRVYGSLCTDGPWVGEAEPMGSLLVAYPSPPHILGAVVTSTTFNEAVPTAVPIFRVSYDAVRRTTRVECLRALNSFRSAARRLLAGHLPPLAEDHAGAAAARAAAALAEFPPHNGTLQLLWTEQAAAGEEAGPDTESEGESEEAELEAEAEAEGEGEAAAVAAPAAAGPHAGDGMDLDAPAPAFAAAAAAAAAAAGAAAGGAAGTAVGGGDGGGVEGPGAEGVVAEPAVAAAHEPGVAEVGAAGQGAGLGLDPDNPPEEAAAEAADGEAGEEAAGADPGVAPPVFNVNLPALELVAAHAHELAAMAAAAILLADQAQQGQQGGQQGQQGQQGGQQGQQGGQQGQQGQAQEAGPQPAVRSTSAGGDGVAAQRVRSGGSLRGFRFSCRGECRHCEVEAVCRWAPCGPESPLGPHPLPPHLVGPAADLSSSSSAAAAAAAAAAVGDMDLSMLEAPVSYSRTDRVHRIAWTLQALRATGYDLQRPVRYRRLAALRAPPDTKPSSLTPAVAAAADAPAGPEAEAGAAPRPQAAQGAEPGVGPSSQAAGGPAPASGLGAVAPPLPLAESVAHPLEGIWRGTYGSHGIEMLLVRRMGPNLLVGTKLTGDDNVPAGKDSFRVFLDRPGTSAAAQRGKRLQLPPNYATRVHVRQDQAPLVQDSFQAQGQVAGSGYEAPAWIEAEAVLFGPGSFGLLWHGISSFSGFRRVRMLG</sequence>
<dbReference type="PROSITE" id="PS50181">
    <property type="entry name" value="FBOX"/>
    <property type="match status" value="1"/>
</dbReference>
<dbReference type="Gene3D" id="1.20.1280.50">
    <property type="match status" value="1"/>
</dbReference>
<evidence type="ECO:0000259" key="4">
    <source>
        <dbReference type="PROSITE" id="PS50181"/>
    </source>
</evidence>
<feature type="compositionally biased region" description="Acidic residues" evidence="3">
    <location>
        <begin position="359"/>
        <end position="375"/>
    </location>
</feature>
<dbReference type="SUPFAM" id="SSF81383">
    <property type="entry name" value="F-box domain"/>
    <property type="match status" value="1"/>
</dbReference>
<comment type="pathway">
    <text evidence="1">Protein modification; protein ubiquitination.</text>
</comment>
<evidence type="ECO:0000256" key="2">
    <source>
        <dbReference type="ARBA" id="ARBA00022786"/>
    </source>
</evidence>
<evidence type="ECO:0000256" key="3">
    <source>
        <dbReference type="SAM" id="MobiDB-lite"/>
    </source>
</evidence>
<reference evidence="5" key="1">
    <citation type="journal article" date="2020" name="bioRxiv">
        <title>Comparative genomics of Chlamydomonas.</title>
        <authorList>
            <person name="Craig R.J."/>
            <person name="Hasan A.R."/>
            <person name="Ness R.W."/>
            <person name="Keightley P.D."/>
        </authorList>
    </citation>
    <scope>NUCLEOTIDE SEQUENCE</scope>
    <source>
        <strain evidence="5">CCAP 11/70</strain>
    </source>
</reference>
<accession>A0A836BQV9</accession>
<dbReference type="InterPro" id="IPR036047">
    <property type="entry name" value="F-box-like_dom_sf"/>
</dbReference>
<feature type="region of interest" description="Disordered" evidence="3">
    <location>
        <begin position="230"/>
        <end position="278"/>
    </location>
</feature>
<keyword evidence="6" id="KW-1185">Reference proteome</keyword>
<feature type="region of interest" description="Disordered" evidence="3">
    <location>
        <begin position="425"/>
        <end position="472"/>
    </location>
</feature>
<dbReference type="EMBL" id="JAEHOE010000156">
    <property type="protein sequence ID" value="KAG2484164.1"/>
    <property type="molecule type" value="Genomic_DNA"/>
</dbReference>
<name>A0A836BQV9_9CHLO</name>
<feature type="compositionally biased region" description="Gly residues" evidence="3">
    <location>
        <begin position="425"/>
        <end position="447"/>
    </location>
</feature>
<dbReference type="AlphaFoldDB" id="A0A836BQV9"/>
<feature type="region of interest" description="Disordered" evidence="3">
    <location>
        <begin position="594"/>
        <end position="654"/>
    </location>
</feature>
<evidence type="ECO:0000313" key="5">
    <source>
        <dbReference type="EMBL" id="KAG2484164.1"/>
    </source>
</evidence>
<dbReference type="Proteomes" id="UP000612055">
    <property type="component" value="Unassembled WGS sequence"/>
</dbReference>
<evidence type="ECO:0000256" key="1">
    <source>
        <dbReference type="ARBA" id="ARBA00004906"/>
    </source>
</evidence>
<feature type="compositionally biased region" description="Low complexity" evidence="3">
    <location>
        <begin position="607"/>
        <end position="654"/>
    </location>
</feature>
<protein>
    <recommendedName>
        <fullName evidence="4">F-box domain-containing protein</fullName>
    </recommendedName>
</protein>
<dbReference type="GO" id="GO:0016567">
    <property type="term" value="P:protein ubiquitination"/>
    <property type="evidence" value="ECO:0007669"/>
    <property type="project" value="UniProtKB-UniPathway"/>
</dbReference>
<keyword evidence="2" id="KW-0833">Ubl conjugation pathway</keyword>
<feature type="compositionally biased region" description="Acidic residues" evidence="3">
    <location>
        <begin position="235"/>
        <end position="260"/>
    </location>
</feature>
<dbReference type="OrthoDB" id="722566at2759"/>
<proteinExistence type="predicted"/>
<organism evidence="5 6">
    <name type="scientific">Edaphochlamys debaryana</name>
    <dbReference type="NCBI Taxonomy" id="47281"/>
    <lineage>
        <taxon>Eukaryota</taxon>
        <taxon>Viridiplantae</taxon>
        <taxon>Chlorophyta</taxon>
        <taxon>core chlorophytes</taxon>
        <taxon>Chlorophyceae</taxon>
        <taxon>CS clade</taxon>
        <taxon>Chlamydomonadales</taxon>
        <taxon>Chlamydomonadales incertae sedis</taxon>
        <taxon>Edaphochlamys</taxon>
    </lineage>
</organism>
<dbReference type="UniPathway" id="UPA00143"/>
<comment type="caution">
    <text evidence="5">The sequence shown here is derived from an EMBL/GenBank/DDBJ whole genome shotgun (WGS) entry which is preliminary data.</text>
</comment>
<dbReference type="Pfam" id="PF12014">
    <property type="entry name" value="Cyclin_D1_bind"/>
    <property type="match status" value="1"/>
</dbReference>
<feature type="region of interest" description="Disordered" evidence="3">
    <location>
        <begin position="347"/>
        <end position="382"/>
    </location>
</feature>
<gene>
    <name evidence="5" type="ORF">HYH03_017045</name>
</gene>
<dbReference type="InterPro" id="IPR045048">
    <property type="entry name" value="FBXO31/39"/>
</dbReference>
<dbReference type="Pfam" id="PF12937">
    <property type="entry name" value="F-box-like"/>
    <property type="match status" value="1"/>
</dbReference>
<feature type="compositionally biased region" description="Low complexity" evidence="3">
    <location>
        <begin position="261"/>
        <end position="276"/>
    </location>
</feature>
<evidence type="ECO:0000313" key="6">
    <source>
        <dbReference type="Proteomes" id="UP000612055"/>
    </source>
</evidence>